<name>A0A0G0F336_9BACT</name>
<dbReference type="NCBIfam" id="TIGR01087">
    <property type="entry name" value="murD"/>
    <property type="match status" value="1"/>
</dbReference>
<proteinExistence type="inferred from homology"/>
<dbReference type="AlphaFoldDB" id="A0A0G0F336"/>
<gene>
    <name evidence="7" type="primary">murD</name>
    <name evidence="11" type="ORF">UR68_C0002G0035</name>
</gene>
<evidence type="ECO:0000256" key="5">
    <source>
        <dbReference type="ARBA" id="ARBA00022741"/>
    </source>
</evidence>
<dbReference type="GO" id="GO:0009252">
    <property type="term" value="P:peptidoglycan biosynthetic process"/>
    <property type="evidence" value="ECO:0007669"/>
    <property type="project" value="UniProtKB-UniRule"/>
</dbReference>
<dbReference type="Pfam" id="PF21799">
    <property type="entry name" value="MurD-like_N"/>
    <property type="match status" value="1"/>
</dbReference>
<dbReference type="InterPro" id="IPR036615">
    <property type="entry name" value="Mur_ligase_C_dom_sf"/>
</dbReference>
<evidence type="ECO:0000256" key="7">
    <source>
        <dbReference type="HAMAP-Rule" id="MF_00639"/>
    </source>
</evidence>
<dbReference type="SUPFAM" id="SSF53244">
    <property type="entry name" value="MurD-like peptide ligases, peptide-binding domain"/>
    <property type="match status" value="1"/>
</dbReference>
<dbReference type="InterPro" id="IPR013221">
    <property type="entry name" value="Mur_ligase_cen"/>
</dbReference>
<dbReference type="SUPFAM" id="SSF51984">
    <property type="entry name" value="MurCD N-terminal domain"/>
    <property type="match status" value="1"/>
</dbReference>
<dbReference type="EMBL" id="LBQC01000002">
    <property type="protein sequence ID" value="KKP73812.1"/>
    <property type="molecule type" value="Genomic_DNA"/>
</dbReference>
<comment type="catalytic activity">
    <reaction evidence="7 8">
        <text>UDP-N-acetyl-alpha-D-muramoyl-L-alanine + D-glutamate + ATP = UDP-N-acetyl-alpha-D-muramoyl-L-alanyl-D-glutamate + ADP + phosphate + H(+)</text>
        <dbReference type="Rhea" id="RHEA:16429"/>
        <dbReference type="ChEBI" id="CHEBI:15378"/>
        <dbReference type="ChEBI" id="CHEBI:29986"/>
        <dbReference type="ChEBI" id="CHEBI:30616"/>
        <dbReference type="ChEBI" id="CHEBI:43474"/>
        <dbReference type="ChEBI" id="CHEBI:83898"/>
        <dbReference type="ChEBI" id="CHEBI:83900"/>
        <dbReference type="ChEBI" id="CHEBI:456216"/>
        <dbReference type="EC" id="6.3.2.9"/>
    </reaction>
</comment>
<evidence type="ECO:0000259" key="9">
    <source>
        <dbReference type="Pfam" id="PF02875"/>
    </source>
</evidence>
<dbReference type="UniPathway" id="UPA00219"/>
<keyword evidence="5 7" id="KW-0547">Nucleotide-binding</keyword>
<evidence type="ECO:0000313" key="12">
    <source>
        <dbReference type="Proteomes" id="UP000034457"/>
    </source>
</evidence>
<keyword evidence="7 8" id="KW-0131">Cell cycle</keyword>
<evidence type="ECO:0000256" key="4">
    <source>
        <dbReference type="ARBA" id="ARBA00022598"/>
    </source>
</evidence>
<keyword evidence="6 7" id="KW-0067">ATP-binding</keyword>
<evidence type="ECO:0000256" key="3">
    <source>
        <dbReference type="ARBA" id="ARBA00022490"/>
    </source>
</evidence>
<dbReference type="GO" id="GO:0008360">
    <property type="term" value="P:regulation of cell shape"/>
    <property type="evidence" value="ECO:0007669"/>
    <property type="project" value="UniProtKB-KW"/>
</dbReference>
<feature type="binding site" evidence="7">
    <location>
        <begin position="127"/>
        <end position="133"/>
    </location>
    <ligand>
        <name>ATP</name>
        <dbReference type="ChEBI" id="CHEBI:30616"/>
    </ligand>
</feature>
<comment type="subcellular location">
    <subcellularLocation>
        <location evidence="1 7 8">Cytoplasm</location>
    </subcellularLocation>
</comment>
<feature type="domain" description="Mur ligase C-terminal" evidence="9">
    <location>
        <begin position="334"/>
        <end position="440"/>
    </location>
</feature>
<dbReference type="Pfam" id="PF02875">
    <property type="entry name" value="Mur_ligase_C"/>
    <property type="match status" value="1"/>
</dbReference>
<keyword evidence="7 8" id="KW-0132">Cell division</keyword>
<dbReference type="STRING" id="1618478.UR68_C0002G0035"/>
<comment type="similarity">
    <text evidence="7">Belongs to the MurCDEF family.</text>
</comment>
<dbReference type="GO" id="GO:0071555">
    <property type="term" value="P:cell wall organization"/>
    <property type="evidence" value="ECO:0007669"/>
    <property type="project" value="UniProtKB-KW"/>
</dbReference>
<reference evidence="11 12" key="1">
    <citation type="journal article" date="2015" name="Nature">
        <title>rRNA introns, odd ribosomes, and small enigmatic genomes across a large radiation of phyla.</title>
        <authorList>
            <person name="Brown C.T."/>
            <person name="Hug L.A."/>
            <person name="Thomas B.C."/>
            <person name="Sharon I."/>
            <person name="Castelle C.J."/>
            <person name="Singh A."/>
            <person name="Wilkins M.J."/>
            <person name="Williams K.H."/>
            <person name="Banfield J.F."/>
        </authorList>
    </citation>
    <scope>NUCLEOTIDE SEQUENCE [LARGE SCALE GENOMIC DNA]</scope>
</reference>
<dbReference type="GO" id="GO:0005737">
    <property type="term" value="C:cytoplasm"/>
    <property type="evidence" value="ECO:0007669"/>
    <property type="project" value="UniProtKB-SubCell"/>
</dbReference>
<keyword evidence="7 8" id="KW-0573">Peptidoglycan synthesis</keyword>
<comment type="caution">
    <text evidence="11">The sequence shown here is derived from an EMBL/GenBank/DDBJ whole genome shotgun (WGS) entry which is preliminary data.</text>
</comment>
<dbReference type="Gene3D" id="3.40.1190.10">
    <property type="entry name" value="Mur-like, catalytic domain"/>
    <property type="match status" value="1"/>
</dbReference>
<dbReference type="Pfam" id="PF08245">
    <property type="entry name" value="Mur_ligase_M"/>
    <property type="match status" value="1"/>
</dbReference>
<dbReference type="Proteomes" id="UP000034457">
    <property type="component" value="Unassembled WGS sequence"/>
</dbReference>
<evidence type="ECO:0000259" key="10">
    <source>
        <dbReference type="Pfam" id="PF08245"/>
    </source>
</evidence>
<dbReference type="HAMAP" id="MF_00639">
    <property type="entry name" value="MurD"/>
    <property type="match status" value="1"/>
</dbReference>
<dbReference type="InterPro" id="IPR036565">
    <property type="entry name" value="Mur-like_cat_sf"/>
</dbReference>
<keyword evidence="4 7" id="KW-0436">Ligase</keyword>
<dbReference type="EC" id="6.3.2.9" evidence="7 8"/>
<evidence type="ECO:0000256" key="2">
    <source>
        <dbReference type="ARBA" id="ARBA00004752"/>
    </source>
</evidence>
<comment type="pathway">
    <text evidence="2 7 8">Cell wall biogenesis; peptidoglycan biosynthesis.</text>
</comment>
<evidence type="ECO:0000256" key="6">
    <source>
        <dbReference type="ARBA" id="ARBA00022840"/>
    </source>
</evidence>
<dbReference type="PANTHER" id="PTHR43692">
    <property type="entry name" value="UDP-N-ACETYLMURAMOYLALANINE--D-GLUTAMATE LIGASE"/>
    <property type="match status" value="1"/>
</dbReference>
<dbReference type="GO" id="GO:0008764">
    <property type="term" value="F:UDP-N-acetylmuramoylalanine-D-glutamate ligase activity"/>
    <property type="evidence" value="ECO:0007669"/>
    <property type="project" value="UniProtKB-UniRule"/>
</dbReference>
<keyword evidence="3 7" id="KW-0963">Cytoplasm</keyword>
<evidence type="ECO:0000256" key="1">
    <source>
        <dbReference type="ARBA" id="ARBA00004496"/>
    </source>
</evidence>
<dbReference type="PANTHER" id="PTHR43692:SF1">
    <property type="entry name" value="UDP-N-ACETYLMURAMOYLALANINE--D-GLUTAMATE LIGASE"/>
    <property type="match status" value="1"/>
</dbReference>
<evidence type="ECO:0000256" key="8">
    <source>
        <dbReference type="RuleBase" id="RU003664"/>
    </source>
</evidence>
<dbReference type="SUPFAM" id="SSF53623">
    <property type="entry name" value="MurD-like peptide ligases, catalytic domain"/>
    <property type="match status" value="1"/>
</dbReference>
<dbReference type="InterPro" id="IPR004101">
    <property type="entry name" value="Mur_ligase_C"/>
</dbReference>
<feature type="domain" description="Mur ligase central" evidence="10">
    <location>
        <begin position="125"/>
        <end position="310"/>
    </location>
</feature>
<protein>
    <recommendedName>
        <fullName evidence="7 8">UDP-N-acetylmuramoylalanine--D-glutamate ligase</fullName>
        <ecNumber evidence="7 8">6.3.2.9</ecNumber>
    </recommendedName>
    <alternativeName>
        <fullName evidence="7">D-glutamic acid-adding enzyme</fullName>
    </alternativeName>
    <alternativeName>
        <fullName evidence="7">UDP-N-acetylmuramoyl-L-alanyl-D-glutamate synthetase</fullName>
    </alternativeName>
</protein>
<keyword evidence="7 8" id="KW-0961">Cell wall biogenesis/degradation</keyword>
<evidence type="ECO:0000313" key="11">
    <source>
        <dbReference type="EMBL" id="KKP73812.1"/>
    </source>
</evidence>
<organism evidence="11 12">
    <name type="scientific">Candidatus Roizmanbacteria bacterium GW2011_GWA2_35_19</name>
    <dbReference type="NCBI Taxonomy" id="1618478"/>
    <lineage>
        <taxon>Bacteria</taxon>
        <taxon>Candidatus Roizmaniibacteriota</taxon>
    </lineage>
</organism>
<accession>A0A0G0F336</accession>
<dbReference type="InterPro" id="IPR005762">
    <property type="entry name" value="MurD"/>
</dbReference>
<sequence>MNEKLIDELRQKYEGKKVLVVGLGLQMGGVGLAKFFNELGAKVTVTDKKTKEQLRTSIELLKDYPIELHLGGHNIDDFTNTDYIFKGPSVLWDAPEISSALKKGIPVEMEMSYVAKYYPGKIIGITGTRGKSTTTNLIFNLLKLSGFPVVLGGGLPGISTIEYLKTATPKDYLVAELSSWALSGFHREKVSPHIAVLTNIYPDHLNYYKNIEEYIYDKQAIFTYQKKGDYFLLNDNLSNQIEKVRPLFFDRLTPRGPQAIVSKKVSSLFQNKKIAFTSSQEYFSKKDFPYNLKYLRGDHNLENAAAALQVAKILGIDEKKAINIISNFKGLPFRQEIIGEKNNIIFVNDTTSTTPIATEKAIEAFSDRDIYLVLGGNSKNLPYEKLLSKLSKVKKIILLAGSFTDQILATLRESSLDKLSKEIFNDLEKAVEEAYSQASSHKEKAYILFSPGATSFAMFNNEFHRGREFNRIVKKLIKLT</sequence>
<dbReference type="Gene3D" id="3.90.190.20">
    <property type="entry name" value="Mur ligase, C-terminal domain"/>
    <property type="match status" value="1"/>
</dbReference>
<dbReference type="GO" id="GO:0005524">
    <property type="term" value="F:ATP binding"/>
    <property type="evidence" value="ECO:0007669"/>
    <property type="project" value="UniProtKB-UniRule"/>
</dbReference>
<comment type="function">
    <text evidence="7 8">Cell wall formation. Catalyzes the addition of glutamate to the nucleotide precursor UDP-N-acetylmuramoyl-L-alanine (UMA).</text>
</comment>
<dbReference type="GO" id="GO:0051301">
    <property type="term" value="P:cell division"/>
    <property type="evidence" value="ECO:0007669"/>
    <property type="project" value="UniProtKB-KW"/>
</dbReference>
<dbReference type="Gene3D" id="3.40.50.720">
    <property type="entry name" value="NAD(P)-binding Rossmann-like Domain"/>
    <property type="match status" value="1"/>
</dbReference>
<keyword evidence="7 8" id="KW-0133">Cell shape</keyword>